<dbReference type="GO" id="GO:0005886">
    <property type="term" value="C:plasma membrane"/>
    <property type="evidence" value="ECO:0007669"/>
    <property type="project" value="UniProtKB-SubCell"/>
</dbReference>
<evidence type="ECO:0000256" key="4">
    <source>
        <dbReference type="ARBA" id="ARBA00022692"/>
    </source>
</evidence>
<keyword evidence="4 7" id="KW-0812">Transmembrane</keyword>
<protein>
    <submittedName>
        <fullName evidence="9">Alginate export family protein</fullName>
    </submittedName>
</protein>
<feature type="domain" description="Alginate export" evidence="8">
    <location>
        <begin position="195"/>
        <end position="608"/>
    </location>
</feature>
<proteinExistence type="inferred from homology"/>
<dbReference type="EMBL" id="CP053085">
    <property type="protein sequence ID" value="QJR34052.1"/>
    <property type="molecule type" value="Genomic_DNA"/>
</dbReference>
<comment type="subcellular location">
    <subcellularLocation>
        <location evidence="1">Cell membrane</location>
        <topology evidence="1">Multi-pass membrane protein</topology>
    </subcellularLocation>
</comment>
<evidence type="ECO:0000256" key="3">
    <source>
        <dbReference type="ARBA" id="ARBA00022475"/>
    </source>
</evidence>
<dbReference type="InterPro" id="IPR025388">
    <property type="entry name" value="Alginate_export_dom"/>
</dbReference>
<accession>A0A6M4IM11</accession>
<dbReference type="Pfam" id="PF13372">
    <property type="entry name" value="Alginate_exp"/>
    <property type="match status" value="1"/>
</dbReference>
<evidence type="ECO:0000256" key="2">
    <source>
        <dbReference type="ARBA" id="ARBA00006679"/>
    </source>
</evidence>
<evidence type="ECO:0000313" key="10">
    <source>
        <dbReference type="Proteomes" id="UP000500938"/>
    </source>
</evidence>
<gene>
    <name evidence="9" type="ORF">HKW67_00245</name>
</gene>
<reference evidence="9 10" key="1">
    <citation type="submission" date="2020-05" db="EMBL/GenBank/DDBJ databases">
        <title>Complete genome sequence of Gemmatimonas greenlandica TET16.</title>
        <authorList>
            <person name="Zeng Y."/>
        </authorList>
    </citation>
    <scope>NUCLEOTIDE SEQUENCE [LARGE SCALE GENOMIC DNA]</scope>
    <source>
        <strain evidence="9 10">TET16</strain>
    </source>
</reference>
<dbReference type="Pfam" id="PF07681">
    <property type="entry name" value="DoxX"/>
    <property type="match status" value="1"/>
</dbReference>
<dbReference type="Proteomes" id="UP000500938">
    <property type="component" value="Chromosome"/>
</dbReference>
<evidence type="ECO:0000256" key="1">
    <source>
        <dbReference type="ARBA" id="ARBA00004651"/>
    </source>
</evidence>
<dbReference type="InterPro" id="IPR051907">
    <property type="entry name" value="DoxX-like_oxidoreductase"/>
</dbReference>
<keyword evidence="5 7" id="KW-1133">Transmembrane helix</keyword>
<dbReference type="KEGG" id="ggr:HKW67_00245"/>
<dbReference type="InterPro" id="IPR032808">
    <property type="entry name" value="DoxX"/>
</dbReference>
<dbReference type="PANTHER" id="PTHR33452:SF1">
    <property type="entry name" value="INNER MEMBRANE PROTEIN YPHA-RELATED"/>
    <property type="match status" value="1"/>
</dbReference>
<evidence type="ECO:0000259" key="8">
    <source>
        <dbReference type="Pfam" id="PF13372"/>
    </source>
</evidence>
<organism evidence="9 10">
    <name type="scientific">Gemmatimonas groenlandica</name>
    <dbReference type="NCBI Taxonomy" id="2732249"/>
    <lineage>
        <taxon>Bacteria</taxon>
        <taxon>Pseudomonadati</taxon>
        <taxon>Gemmatimonadota</taxon>
        <taxon>Gemmatimonadia</taxon>
        <taxon>Gemmatimonadales</taxon>
        <taxon>Gemmatimonadaceae</taxon>
        <taxon>Gemmatimonas</taxon>
    </lineage>
</organism>
<dbReference type="InterPro" id="IPR053728">
    <property type="entry name" value="Alginate_Permeability_Chnl"/>
</dbReference>
<dbReference type="AlphaFoldDB" id="A0A6M4IM11"/>
<evidence type="ECO:0000256" key="7">
    <source>
        <dbReference type="SAM" id="Phobius"/>
    </source>
</evidence>
<evidence type="ECO:0000256" key="5">
    <source>
        <dbReference type="ARBA" id="ARBA00022989"/>
    </source>
</evidence>
<dbReference type="RefSeq" id="WP_171223478.1">
    <property type="nucleotide sequence ID" value="NZ_CP053085.1"/>
</dbReference>
<dbReference type="PANTHER" id="PTHR33452">
    <property type="entry name" value="OXIDOREDUCTASE CATD-RELATED"/>
    <property type="match status" value="1"/>
</dbReference>
<evidence type="ECO:0000313" key="9">
    <source>
        <dbReference type="EMBL" id="QJR34052.1"/>
    </source>
</evidence>
<feature type="transmembrane region" description="Helical" evidence="7">
    <location>
        <begin position="161"/>
        <end position="179"/>
    </location>
</feature>
<keyword evidence="6 7" id="KW-0472">Membrane</keyword>
<dbReference type="Gene3D" id="2.40.160.100">
    <property type="match status" value="1"/>
</dbReference>
<evidence type="ECO:0000256" key="6">
    <source>
        <dbReference type="ARBA" id="ARBA00023136"/>
    </source>
</evidence>
<keyword evidence="3" id="KW-1003">Cell membrane</keyword>
<comment type="similarity">
    <text evidence="2">Belongs to the DoxX family.</text>
</comment>
<name>A0A6M4IM11_9BACT</name>
<keyword evidence="10" id="KW-1185">Reference proteome</keyword>
<sequence>MTRSADDRPSARGAAIARWGPTLLRWYVAATFLGFHGRHKAQELIVGNRAFVETVAALGFPAPAAFAALAVGAQLGAGLCLLLGLATRPAAVALASTMVVAVIDKWPLGFLALEPALTYIVIAGALTLTGAGAVAMDTRLEQPAWEWFARHARAALRSCRRFGISSVILLGIAVATASLRAPAAAAQSPSLGAIELGGEVRLFMERYGWEDFGVDAIPRDAYLLQRYMLHARLSRPTIWLAPAAFLQLKSGLASGREGSARPADVDRLDVHQAYVEVGGAARRRRVALRLGRQELFYGSARLINFREGENVRQSFDAVRLSVSGWAGPRSPRQDQARVDIFVASPAMTRRGVFDDGIDRTRTLWGAYAAGLRVPGATKKAGLRVDGYYIGHWRRGARFDQNASGPPRRELRHTLGTRLWGAVALNGTVIDYNWEPMLQFGAFGDGPAAGRIRAWTLATETGVRWPHTPLSPRISLRADVASGDRDRDNADLQTFHPLYPRGDYFGLLSPVGPANVRDLHPRLEVEPWRGASLSVEWLVYWRDSAADGVYNPVGVPLRTGARTSARFVGHQPGVELEWEVNRRVTLLATAGAFVVGPYVRETAPASARRNITYLGGYAAYRF</sequence>
<feature type="transmembrane region" description="Helical" evidence="7">
    <location>
        <begin position="119"/>
        <end position="140"/>
    </location>
</feature>